<evidence type="ECO:0000313" key="1">
    <source>
        <dbReference type="EMBL" id="CCH01246.1"/>
    </source>
</evidence>
<sequence>MPDGQLDDLVMVVPDKRRWHLVRPVRRGRHAHRRHVHRNPIAGMLRSATRNLITLTTPTTPMKRFLRSALTPLLILAFVSAANAQFLITRDSLSAVPVNRGSLFFNPNNQSLSVRYNNGTNTTLYRLFVGTLTQGLGDARYAQLSGSYANPSWISSLAFSKLTSTPTTAAGYGITDAVVTGGTYNNPTWLAGLDASKLNAGTLLAARLGTFTGDVTTAGGSYATTISTNAVSNTKLAQMPTMTFKGNNTGATANAIDLTVGQTKTALLLDQVDNTSDANKPVSTAAATAIALKSSAVELTVSNLAHGGTITHNLNSSKVTVLFRPTGSNFYDMNYTWSAGTANTITLVSPYDGAGTRESFSGTITVETAN</sequence>
<organism evidence="1 2">
    <name type="scientific">Fibrella aestuarina BUZ 2</name>
    <dbReference type="NCBI Taxonomy" id="1166018"/>
    <lineage>
        <taxon>Bacteria</taxon>
        <taxon>Pseudomonadati</taxon>
        <taxon>Bacteroidota</taxon>
        <taxon>Cytophagia</taxon>
        <taxon>Cytophagales</taxon>
        <taxon>Spirosomataceae</taxon>
        <taxon>Fibrella</taxon>
    </lineage>
</organism>
<keyword evidence="2" id="KW-1185">Reference proteome</keyword>
<evidence type="ECO:0000313" key="2">
    <source>
        <dbReference type="Proteomes" id="UP000011058"/>
    </source>
</evidence>
<dbReference type="KEGG" id="fae:FAES_3237"/>
<name>I0KAU3_9BACT</name>
<dbReference type="Proteomes" id="UP000011058">
    <property type="component" value="Chromosome"/>
</dbReference>
<dbReference type="EMBL" id="HE796683">
    <property type="protein sequence ID" value="CCH01246.1"/>
    <property type="molecule type" value="Genomic_DNA"/>
</dbReference>
<gene>
    <name evidence="1" type="ORF">FAES_3237</name>
</gene>
<dbReference type="AlphaFoldDB" id="I0KAU3"/>
<accession>I0KAU3</accession>
<dbReference type="STRING" id="1166018.FAES_3237"/>
<reference evidence="1 2" key="1">
    <citation type="journal article" date="2012" name="J. Bacteriol.">
        <title>Genome Sequence of Fibrella aestuarina BUZ 2T, a Filamentous Marine Bacterium.</title>
        <authorList>
            <person name="Filippini M."/>
            <person name="Qi W."/>
            <person name="Blom J."/>
            <person name="Goesmann A."/>
            <person name="Smits T.H."/>
            <person name="Bagheri H.C."/>
        </authorList>
    </citation>
    <scope>NUCLEOTIDE SEQUENCE [LARGE SCALE GENOMIC DNA]</scope>
    <source>
        <strain evidence="2">BUZ 2T</strain>
    </source>
</reference>
<dbReference type="HOGENOM" id="CLU_747528_0_0_10"/>
<proteinExistence type="predicted"/>
<protein>
    <submittedName>
        <fullName evidence="1">Uncharacterized protein</fullName>
    </submittedName>
</protein>